<dbReference type="InterPro" id="IPR050445">
    <property type="entry name" value="Bact_polysacc_biosynth/exp"/>
</dbReference>
<dbReference type="Pfam" id="PF02706">
    <property type="entry name" value="Wzz"/>
    <property type="match status" value="1"/>
</dbReference>
<dbReference type="GO" id="GO:0004713">
    <property type="term" value="F:protein tyrosine kinase activity"/>
    <property type="evidence" value="ECO:0007669"/>
    <property type="project" value="TreeGrafter"/>
</dbReference>
<keyword evidence="6" id="KW-0175">Coiled coil</keyword>
<organism evidence="9">
    <name type="scientific">candidate division TA06 bacterium ADurb.Bin131</name>
    <dbReference type="NCBI Taxonomy" id="1852827"/>
    <lineage>
        <taxon>Bacteria</taxon>
        <taxon>Bacteria division TA06</taxon>
    </lineage>
</organism>
<name>A0A1V6CBY2_UNCT6</name>
<protein>
    <submittedName>
        <fullName evidence="9">Chain length determinant protein</fullName>
    </submittedName>
</protein>
<dbReference type="PANTHER" id="PTHR32309">
    <property type="entry name" value="TYROSINE-PROTEIN KINASE"/>
    <property type="match status" value="1"/>
</dbReference>
<evidence type="ECO:0000256" key="3">
    <source>
        <dbReference type="ARBA" id="ARBA00022692"/>
    </source>
</evidence>
<evidence type="ECO:0000256" key="2">
    <source>
        <dbReference type="ARBA" id="ARBA00022475"/>
    </source>
</evidence>
<dbReference type="InterPro" id="IPR003856">
    <property type="entry name" value="LPS_length_determ_N"/>
</dbReference>
<evidence type="ECO:0000313" key="9">
    <source>
        <dbReference type="EMBL" id="OQB74390.1"/>
    </source>
</evidence>
<gene>
    <name evidence="9" type="ORF">BWX89_00563</name>
</gene>
<evidence type="ECO:0000259" key="8">
    <source>
        <dbReference type="Pfam" id="PF02706"/>
    </source>
</evidence>
<proteinExistence type="predicted"/>
<evidence type="ECO:0000256" key="4">
    <source>
        <dbReference type="ARBA" id="ARBA00022989"/>
    </source>
</evidence>
<dbReference type="AlphaFoldDB" id="A0A1V6CBY2"/>
<comment type="caution">
    <text evidence="9">The sequence shown here is derived from an EMBL/GenBank/DDBJ whole genome shotgun (WGS) entry which is preliminary data.</text>
</comment>
<keyword evidence="2" id="KW-1003">Cell membrane</keyword>
<evidence type="ECO:0000256" key="1">
    <source>
        <dbReference type="ARBA" id="ARBA00004651"/>
    </source>
</evidence>
<feature type="transmembrane region" description="Helical" evidence="7">
    <location>
        <begin position="16"/>
        <end position="37"/>
    </location>
</feature>
<feature type="coiled-coil region" evidence="6">
    <location>
        <begin position="172"/>
        <end position="256"/>
    </location>
</feature>
<sequence length="342" mass="39021">MEKTRNQKVISGVKRHLLFITLYLILGIVLSVLYYLIAPKYYKATSAILKPIGSIETLDVTTKSKTTDKQDTGTELFMSILTSRRMYDDIIHKFNLTSVYGISNIDRVREILQKCCTISESGQRVISISVIDRDPARSAEMANFFWENLDKLLKEMTITTAKKNRIFIEERLASTGEILTKLQEELNQLQQANKLLAIKDTGEISTLATELMTKLSEKKLELERMKRIYQPEQPEVVMLSAEIKDLQKELDRLTSYQTNLSVILRELKAQESLYSFLTAQLETAKLDETKNTPFIQVLDTAVVPQKVYSPDIKKILIIISAIIIGIGIIILFFDVLRFLGSI</sequence>
<evidence type="ECO:0000256" key="5">
    <source>
        <dbReference type="ARBA" id="ARBA00023136"/>
    </source>
</evidence>
<evidence type="ECO:0000256" key="6">
    <source>
        <dbReference type="SAM" id="Coils"/>
    </source>
</evidence>
<dbReference type="PANTHER" id="PTHR32309:SF13">
    <property type="entry name" value="FERRIC ENTEROBACTIN TRANSPORT PROTEIN FEPE"/>
    <property type="match status" value="1"/>
</dbReference>
<dbReference type="GO" id="GO:0005886">
    <property type="term" value="C:plasma membrane"/>
    <property type="evidence" value="ECO:0007669"/>
    <property type="project" value="UniProtKB-SubCell"/>
</dbReference>
<reference evidence="9" key="1">
    <citation type="submission" date="2017-02" db="EMBL/GenBank/DDBJ databases">
        <title>Delving into the versatile metabolic prowess of the omnipresent phylum Bacteroidetes.</title>
        <authorList>
            <person name="Nobu M.K."/>
            <person name="Mei R."/>
            <person name="Narihiro T."/>
            <person name="Kuroda K."/>
            <person name="Liu W.-T."/>
        </authorList>
    </citation>
    <scope>NUCLEOTIDE SEQUENCE</scope>
    <source>
        <strain evidence="9">ADurb.Bin131</strain>
    </source>
</reference>
<dbReference type="Proteomes" id="UP000485562">
    <property type="component" value="Unassembled WGS sequence"/>
</dbReference>
<evidence type="ECO:0000256" key="7">
    <source>
        <dbReference type="SAM" id="Phobius"/>
    </source>
</evidence>
<keyword evidence="4 7" id="KW-1133">Transmembrane helix</keyword>
<feature type="domain" description="Polysaccharide chain length determinant N-terminal" evidence="8">
    <location>
        <begin position="9"/>
        <end position="91"/>
    </location>
</feature>
<feature type="transmembrane region" description="Helical" evidence="7">
    <location>
        <begin position="315"/>
        <end position="336"/>
    </location>
</feature>
<keyword evidence="5 7" id="KW-0472">Membrane</keyword>
<accession>A0A1V6CBY2</accession>
<keyword evidence="3 7" id="KW-0812">Transmembrane</keyword>
<dbReference type="EMBL" id="MWDQ01000042">
    <property type="protein sequence ID" value="OQB74390.1"/>
    <property type="molecule type" value="Genomic_DNA"/>
</dbReference>
<comment type="subcellular location">
    <subcellularLocation>
        <location evidence="1">Cell membrane</location>
        <topology evidence="1">Multi-pass membrane protein</topology>
    </subcellularLocation>
</comment>